<keyword evidence="2" id="KW-1185">Reference proteome</keyword>
<dbReference type="EMBL" id="JTDY01000374">
    <property type="protein sequence ID" value="KOB77479.1"/>
    <property type="molecule type" value="Genomic_DNA"/>
</dbReference>
<evidence type="ECO:0000313" key="1">
    <source>
        <dbReference type="EMBL" id="KOB77479.1"/>
    </source>
</evidence>
<accession>A0A0L7LPZ8</accession>
<organism evidence="1 2">
    <name type="scientific">Operophtera brumata</name>
    <name type="common">Winter moth</name>
    <name type="synonym">Phalaena brumata</name>
    <dbReference type="NCBI Taxonomy" id="104452"/>
    <lineage>
        <taxon>Eukaryota</taxon>
        <taxon>Metazoa</taxon>
        <taxon>Ecdysozoa</taxon>
        <taxon>Arthropoda</taxon>
        <taxon>Hexapoda</taxon>
        <taxon>Insecta</taxon>
        <taxon>Pterygota</taxon>
        <taxon>Neoptera</taxon>
        <taxon>Endopterygota</taxon>
        <taxon>Lepidoptera</taxon>
        <taxon>Glossata</taxon>
        <taxon>Ditrysia</taxon>
        <taxon>Geometroidea</taxon>
        <taxon>Geometridae</taxon>
        <taxon>Larentiinae</taxon>
        <taxon>Operophtera</taxon>
    </lineage>
</organism>
<protein>
    <submittedName>
        <fullName evidence="1">Receptor guanylate cyclase</fullName>
    </submittedName>
</protein>
<proteinExistence type="predicted"/>
<evidence type="ECO:0000313" key="2">
    <source>
        <dbReference type="Proteomes" id="UP000037510"/>
    </source>
</evidence>
<sequence>MVSASVARITKFLGSTGLPIITTGGFTFDFVKPKVTCKDEFYMLVRAGPLGFEDLAHFIIDLMRQ</sequence>
<name>A0A0L7LPZ8_OPEBR</name>
<dbReference type="STRING" id="104452.A0A0L7LPZ8"/>
<gene>
    <name evidence="1" type="ORF">OBRU01_02731</name>
</gene>
<dbReference type="AlphaFoldDB" id="A0A0L7LPZ8"/>
<keyword evidence="1" id="KW-0675">Receptor</keyword>
<dbReference type="Proteomes" id="UP000037510">
    <property type="component" value="Unassembled WGS sequence"/>
</dbReference>
<comment type="caution">
    <text evidence="1">The sequence shown here is derived from an EMBL/GenBank/DDBJ whole genome shotgun (WGS) entry which is preliminary data.</text>
</comment>
<reference evidence="1 2" key="1">
    <citation type="journal article" date="2015" name="Genome Biol. Evol.">
        <title>The genome of winter moth (Operophtera brumata) provides a genomic perspective on sexual dimorphism and phenology.</title>
        <authorList>
            <person name="Derks M.F."/>
            <person name="Smit S."/>
            <person name="Salis L."/>
            <person name="Schijlen E."/>
            <person name="Bossers A."/>
            <person name="Mateman C."/>
            <person name="Pijl A.S."/>
            <person name="de Ridder D."/>
            <person name="Groenen M.A."/>
            <person name="Visser M.E."/>
            <person name="Megens H.J."/>
        </authorList>
    </citation>
    <scope>NUCLEOTIDE SEQUENCE [LARGE SCALE GENOMIC DNA]</scope>
    <source>
        <strain evidence="1">WM2013NL</strain>
        <tissue evidence="1">Head and thorax</tissue>
    </source>
</reference>